<evidence type="ECO:0008006" key="3">
    <source>
        <dbReference type="Google" id="ProtNLM"/>
    </source>
</evidence>
<dbReference type="EMBL" id="JAVDQF010000001">
    <property type="protein sequence ID" value="MDR6268841.1"/>
    <property type="molecule type" value="Genomic_DNA"/>
</dbReference>
<sequence length="50" mass="5479">MRYCFAADGGPHLWTLASEHCTSQGAVRYFRCDCGQHDVQLCAELIASCG</sequence>
<gene>
    <name evidence="1" type="ORF">JOE69_001079</name>
</gene>
<dbReference type="Proteomes" id="UP001185069">
    <property type="component" value="Unassembled WGS sequence"/>
</dbReference>
<evidence type="ECO:0000313" key="2">
    <source>
        <dbReference type="Proteomes" id="UP001185069"/>
    </source>
</evidence>
<organism evidence="1 2">
    <name type="scientific">Arthrobacter russicus</name>
    <dbReference type="NCBI Taxonomy" id="172040"/>
    <lineage>
        <taxon>Bacteria</taxon>
        <taxon>Bacillati</taxon>
        <taxon>Actinomycetota</taxon>
        <taxon>Actinomycetes</taxon>
        <taxon>Micrococcales</taxon>
        <taxon>Micrococcaceae</taxon>
        <taxon>Arthrobacter</taxon>
    </lineage>
</organism>
<comment type="caution">
    <text evidence="1">The sequence shown here is derived from an EMBL/GenBank/DDBJ whole genome shotgun (WGS) entry which is preliminary data.</text>
</comment>
<name>A0ABU1J8U4_9MICC</name>
<accession>A0ABU1J8U4</accession>
<proteinExistence type="predicted"/>
<evidence type="ECO:0000313" key="1">
    <source>
        <dbReference type="EMBL" id="MDR6268841.1"/>
    </source>
</evidence>
<reference evidence="1 2" key="1">
    <citation type="submission" date="2023-07" db="EMBL/GenBank/DDBJ databases">
        <title>Sequencing the genomes of 1000 actinobacteria strains.</title>
        <authorList>
            <person name="Klenk H.-P."/>
        </authorList>
    </citation>
    <scope>NUCLEOTIDE SEQUENCE [LARGE SCALE GENOMIC DNA]</scope>
    <source>
        <strain evidence="1 2">DSM 14555</strain>
    </source>
</reference>
<protein>
    <recommendedName>
        <fullName evidence="3">Transposase</fullName>
    </recommendedName>
</protein>
<keyword evidence="2" id="KW-1185">Reference proteome</keyword>
<dbReference type="RefSeq" id="WP_309796729.1">
    <property type="nucleotide sequence ID" value="NZ_BAAAHY010000006.1"/>
</dbReference>